<dbReference type="GO" id="GO:0046306">
    <property type="term" value="P:alkanesulfonate catabolic process"/>
    <property type="evidence" value="ECO:0007669"/>
    <property type="project" value="TreeGrafter"/>
</dbReference>
<dbReference type="InterPro" id="IPR019921">
    <property type="entry name" value="Lucif-like_OxRdtase_Rv2161c"/>
</dbReference>
<proteinExistence type="predicted"/>
<evidence type="ECO:0000313" key="7">
    <source>
        <dbReference type="Proteomes" id="UP000193040"/>
    </source>
</evidence>
<evidence type="ECO:0000259" key="5">
    <source>
        <dbReference type="Pfam" id="PF00296"/>
    </source>
</evidence>
<evidence type="ECO:0000256" key="1">
    <source>
        <dbReference type="ARBA" id="ARBA00022630"/>
    </source>
</evidence>
<dbReference type="GO" id="GO:0008726">
    <property type="term" value="F:alkanesulfonate monooxygenase activity"/>
    <property type="evidence" value="ECO:0007669"/>
    <property type="project" value="TreeGrafter"/>
</dbReference>
<dbReference type="Gene3D" id="3.20.20.30">
    <property type="entry name" value="Luciferase-like domain"/>
    <property type="match status" value="1"/>
</dbReference>
<evidence type="ECO:0000256" key="2">
    <source>
        <dbReference type="ARBA" id="ARBA00022643"/>
    </source>
</evidence>
<dbReference type="InterPro" id="IPR011251">
    <property type="entry name" value="Luciferase-like_dom"/>
</dbReference>
<dbReference type="EMBL" id="MZZM01000010">
    <property type="protein sequence ID" value="ORJ63232.1"/>
    <property type="molecule type" value="Genomic_DNA"/>
</dbReference>
<dbReference type="InterPro" id="IPR036661">
    <property type="entry name" value="Luciferase-like_sf"/>
</dbReference>
<dbReference type="RefSeq" id="WP_084948789.1">
    <property type="nucleotide sequence ID" value="NZ_MZZM01000010.1"/>
</dbReference>
<comment type="caution">
    <text evidence="6">The sequence shown here is derived from an EMBL/GenBank/DDBJ whole genome shotgun (WGS) entry which is preliminary data.</text>
</comment>
<accession>A0A1X0YDQ4</accession>
<dbReference type="PANTHER" id="PTHR42847:SF4">
    <property type="entry name" value="ALKANESULFONATE MONOOXYGENASE-RELATED"/>
    <property type="match status" value="1"/>
</dbReference>
<dbReference type="PANTHER" id="PTHR42847">
    <property type="entry name" value="ALKANESULFONATE MONOOXYGENASE"/>
    <property type="match status" value="1"/>
</dbReference>
<gene>
    <name evidence="6" type="ORF">B5M45_05395</name>
</gene>
<evidence type="ECO:0000256" key="4">
    <source>
        <dbReference type="ARBA" id="ARBA00023033"/>
    </source>
</evidence>
<feature type="domain" description="Luciferase-like" evidence="5">
    <location>
        <begin position="17"/>
        <end position="260"/>
    </location>
</feature>
<evidence type="ECO:0000313" key="6">
    <source>
        <dbReference type="EMBL" id="ORJ63232.1"/>
    </source>
</evidence>
<dbReference type="Pfam" id="PF00296">
    <property type="entry name" value="Bac_luciferase"/>
    <property type="match status" value="1"/>
</dbReference>
<keyword evidence="3" id="KW-0560">Oxidoreductase</keyword>
<dbReference type="SUPFAM" id="SSF51679">
    <property type="entry name" value="Bacterial luciferase-like"/>
    <property type="match status" value="1"/>
</dbReference>
<dbReference type="Proteomes" id="UP000193040">
    <property type="component" value="Unassembled WGS sequence"/>
</dbReference>
<sequence>MASIQLSMSIPSFSAEAQVDWEYLTGWAQLLERCGFDRLLVSEHIAFGTNMDAYADPRLGGTTGGRQPTGPDGPWLEPLTVLTYLAARTERIRLGTNILLAALRPAAVLAKTVATLDVLSGGRVDLGVGVGWQREEYDVVGVDFDQRGAILDQTLDVCTRLWRENEVSYSSPSLAFDRIHQMPKPVQPGGVPIWVSGTVNRAVARRLARFGKCWIPWGQDARDLADGIGRMRAAVERAGGDPHGFGVAGSLRVAGGPDDRPDLAAVAADAAALAKAGATDLRLAHWPARFGTGERTLCDLVDAVRAAVDG</sequence>
<dbReference type="AlphaFoldDB" id="A0A1X0YDQ4"/>
<dbReference type="InterPro" id="IPR050172">
    <property type="entry name" value="SsuD_RutA_monooxygenase"/>
</dbReference>
<keyword evidence="2" id="KW-0288">FMN</keyword>
<dbReference type="STRING" id="1784.VC42_07775"/>
<name>A0A1X0YDQ4_MYCSI</name>
<keyword evidence="4" id="KW-0503">Monooxygenase</keyword>
<keyword evidence="7" id="KW-1185">Reference proteome</keyword>
<dbReference type="NCBIfam" id="TIGR03619">
    <property type="entry name" value="F420_Rv2161c"/>
    <property type="match status" value="1"/>
</dbReference>
<evidence type="ECO:0000256" key="3">
    <source>
        <dbReference type="ARBA" id="ARBA00023002"/>
    </source>
</evidence>
<organism evidence="6 7">
    <name type="scientific">Mycobacterium simiae</name>
    <name type="common">Mycobacterium habana</name>
    <dbReference type="NCBI Taxonomy" id="1784"/>
    <lineage>
        <taxon>Bacteria</taxon>
        <taxon>Bacillati</taxon>
        <taxon>Actinomycetota</taxon>
        <taxon>Actinomycetes</taxon>
        <taxon>Mycobacteriales</taxon>
        <taxon>Mycobacteriaceae</taxon>
        <taxon>Mycobacterium</taxon>
        <taxon>Mycobacterium simiae complex</taxon>
    </lineage>
</organism>
<keyword evidence="1" id="KW-0285">Flavoprotein</keyword>
<protein>
    <submittedName>
        <fullName evidence="6">LLM class F420-dependent oxidoreductase</fullName>
    </submittedName>
</protein>
<reference evidence="6 7" key="1">
    <citation type="submission" date="2017-03" db="EMBL/GenBank/DDBJ databases">
        <title>Genomic insights into Mycobacterium simiae human colonization.</title>
        <authorList>
            <person name="Steffani J.L."/>
            <person name="Brunck M.E."/>
            <person name="Cruz E."/>
            <person name="Montiel R."/>
            <person name="Barona F."/>
        </authorList>
    </citation>
    <scope>NUCLEOTIDE SEQUENCE [LARGE SCALE GENOMIC DNA]</scope>
    <source>
        <strain evidence="6 7">MsiGto</strain>
    </source>
</reference>